<keyword evidence="6" id="KW-1003">Cell membrane</keyword>
<dbReference type="RefSeq" id="WP_004513191.1">
    <property type="nucleotide sequence ID" value="NC_007517.1"/>
</dbReference>
<dbReference type="InterPro" id="IPR006468">
    <property type="entry name" value="NarG"/>
</dbReference>
<keyword evidence="13" id="KW-0472">Membrane</keyword>
<dbReference type="eggNOG" id="COG5013">
    <property type="taxonomic scope" value="Bacteria"/>
</dbReference>
<dbReference type="Proteomes" id="UP000007073">
    <property type="component" value="Chromosome"/>
</dbReference>
<dbReference type="InterPro" id="IPR037943">
    <property type="entry name" value="MopB_CT_Nitrate-R-NarG-like"/>
</dbReference>
<keyword evidence="8" id="KW-0500">Molybdenum</keyword>
<dbReference type="InterPro" id="IPR006963">
    <property type="entry name" value="Mopterin_OxRdtase_4Fe-4S_dom"/>
</dbReference>
<dbReference type="GO" id="GO:0042126">
    <property type="term" value="P:nitrate metabolic process"/>
    <property type="evidence" value="ECO:0007669"/>
    <property type="project" value="InterPro"/>
</dbReference>
<evidence type="ECO:0000256" key="6">
    <source>
        <dbReference type="ARBA" id="ARBA00022475"/>
    </source>
</evidence>
<protein>
    <recommendedName>
        <fullName evidence="5">nitrate reductase (quinone)</fullName>
        <ecNumber evidence="5">1.7.5.1</ecNumber>
    </recommendedName>
</protein>
<evidence type="ECO:0000256" key="8">
    <source>
        <dbReference type="ARBA" id="ARBA00022505"/>
    </source>
</evidence>
<comment type="catalytic activity">
    <reaction evidence="14">
        <text>nitrate + a quinol = a quinone + nitrite + H2O</text>
        <dbReference type="Rhea" id="RHEA:56144"/>
        <dbReference type="ChEBI" id="CHEBI:15377"/>
        <dbReference type="ChEBI" id="CHEBI:16301"/>
        <dbReference type="ChEBI" id="CHEBI:17632"/>
        <dbReference type="ChEBI" id="CHEBI:24646"/>
        <dbReference type="ChEBI" id="CHEBI:132124"/>
        <dbReference type="EC" id="1.7.5.1"/>
    </reaction>
</comment>
<keyword evidence="18" id="KW-1185">Reference proteome</keyword>
<keyword evidence="9" id="KW-0479">Metal-binding</keyword>
<dbReference type="Gene3D" id="3.40.50.12440">
    <property type="match status" value="1"/>
</dbReference>
<evidence type="ECO:0000256" key="2">
    <source>
        <dbReference type="ARBA" id="ARBA00001966"/>
    </source>
</evidence>
<dbReference type="PROSITE" id="PS00551">
    <property type="entry name" value="MOLYBDOPTERIN_PROK_1"/>
    <property type="match status" value="1"/>
</dbReference>
<comment type="similarity">
    <text evidence="4">Belongs to the prokaryotic molybdopterin-containing oxidoreductase family.</text>
</comment>
<keyword evidence="10" id="KW-0560">Oxidoreductase</keyword>
<dbReference type="InterPro" id="IPR050123">
    <property type="entry name" value="Prok_molybdopt-oxidoreductase"/>
</dbReference>
<dbReference type="Pfam" id="PF00384">
    <property type="entry name" value="Molybdopterin"/>
    <property type="match status" value="1"/>
</dbReference>
<dbReference type="HOGENOM" id="CLU_000422_14_1_7"/>
<organism evidence="17 18">
    <name type="scientific">Geobacter metallireducens (strain ATCC 53774 / DSM 7210 / GS-15)</name>
    <dbReference type="NCBI Taxonomy" id="269799"/>
    <lineage>
        <taxon>Bacteria</taxon>
        <taxon>Pseudomonadati</taxon>
        <taxon>Thermodesulfobacteriota</taxon>
        <taxon>Desulfuromonadia</taxon>
        <taxon>Geobacterales</taxon>
        <taxon>Geobacteraceae</taxon>
        <taxon>Geobacter</taxon>
    </lineage>
</organism>
<dbReference type="PANTHER" id="PTHR43105">
    <property type="entry name" value="RESPIRATORY NITRATE REDUCTASE"/>
    <property type="match status" value="1"/>
</dbReference>
<evidence type="ECO:0000256" key="12">
    <source>
        <dbReference type="ARBA" id="ARBA00023014"/>
    </source>
</evidence>
<accession>Q39WW2</accession>
<evidence type="ECO:0000256" key="10">
    <source>
        <dbReference type="ARBA" id="ARBA00023002"/>
    </source>
</evidence>
<dbReference type="Pfam" id="PF01568">
    <property type="entry name" value="Molydop_binding"/>
    <property type="match status" value="1"/>
</dbReference>
<evidence type="ECO:0000256" key="5">
    <source>
        <dbReference type="ARBA" id="ARBA00012500"/>
    </source>
</evidence>
<dbReference type="KEGG" id="gme:Gmet_1020"/>
<feature type="region of interest" description="Disordered" evidence="15">
    <location>
        <begin position="594"/>
        <end position="613"/>
    </location>
</feature>
<dbReference type="InterPro" id="IPR009010">
    <property type="entry name" value="Asp_de-COase-like_dom_sf"/>
</dbReference>
<reference evidence="17 18" key="1">
    <citation type="submission" date="2005-10" db="EMBL/GenBank/DDBJ databases">
        <title>Complete sequence of Geobacter metallireducens GS-15.</title>
        <authorList>
            <consortium name="US DOE Joint Genome Institute"/>
            <person name="Copeland A."/>
            <person name="Lucas S."/>
            <person name="Lapidus A."/>
            <person name="Barry K."/>
            <person name="Detter J.C."/>
            <person name="Glavina T."/>
            <person name="Hammon N."/>
            <person name="Israni S."/>
            <person name="Pitluck S."/>
            <person name="Di Bartolo G."/>
            <person name="Chain P."/>
            <person name="Schmutz J."/>
            <person name="Larimer F."/>
            <person name="Land M."/>
            <person name="Kyrpides N."/>
            <person name="Ivanova N."/>
            <person name="Richardson P."/>
        </authorList>
    </citation>
    <scope>NUCLEOTIDE SEQUENCE [LARGE SCALE GENOMIC DNA]</scope>
    <source>
        <strain evidence="18">ATCC 53774 / DSM 7210 / GS-15</strain>
    </source>
</reference>
<evidence type="ECO:0000256" key="4">
    <source>
        <dbReference type="ARBA" id="ARBA00010312"/>
    </source>
</evidence>
<dbReference type="GO" id="GO:0160182">
    <property type="term" value="F:nitrate reductase (quinone) activity"/>
    <property type="evidence" value="ECO:0007669"/>
    <property type="project" value="UniProtKB-EC"/>
</dbReference>
<feature type="domain" description="4Fe-4S Mo/W bis-MGD-type" evidence="16">
    <location>
        <begin position="26"/>
        <end position="90"/>
    </location>
</feature>
<dbReference type="InterPro" id="IPR006656">
    <property type="entry name" value="Mopterin_OxRdtase"/>
</dbReference>
<evidence type="ECO:0000259" key="16">
    <source>
        <dbReference type="PROSITE" id="PS51669"/>
    </source>
</evidence>
<reference evidence="17 18" key="2">
    <citation type="journal article" date="2009" name="BMC Microbiol.">
        <title>The genome sequence of Geobacter metallireducens: features of metabolism, physiology and regulation common and dissimilar to Geobacter sulfurreducens.</title>
        <authorList>
            <person name="Aklujkar M."/>
            <person name="Krushkal J."/>
            <person name="DiBartolo G."/>
            <person name="Lapidus A."/>
            <person name="Land M.L."/>
            <person name="Lovley D.R."/>
        </authorList>
    </citation>
    <scope>NUCLEOTIDE SEQUENCE [LARGE SCALE GENOMIC DNA]</scope>
    <source>
        <strain evidence="18">ATCC 53774 / DSM 7210 / GS-15</strain>
    </source>
</reference>
<name>Q39WW2_GEOMG</name>
<dbReference type="GO" id="GO:0051539">
    <property type="term" value="F:4 iron, 4 sulfur cluster binding"/>
    <property type="evidence" value="ECO:0007669"/>
    <property type="project" value="UniProtKB-KW"/>
</dbReference>
<keyword evidence="11" id="KW-0408">Iron</keyword>
<keyword evidence="12" id="KW-0411">Iron-sulfur</keyword>
<dbReference type="GO" id="GO:0005886">
    <property type="term" value="C:plasma membrane"/>
    <property type="evidence" value="ECO:0007669"/>
    <property type="project" value="UniProtKB-SubCell"/>
</dbReference>
<dbReference type="PANTHER" id="PTHR43105:SF2">
    <property type="entry name" value="RESPIRATORY NITRATE REDUCTASE 2 ALPHA CHAIN"/>
    <property type="match status" value="1"/>
</dbReference>
<dbReference type="GO" id="GO:0043546">
    <property type="term" value="F:molybdopterin cofactor binding"/>
    <property type="evidence" value="ECO:0007669"/>
    <property type="project" value="InterPro"/>
</dbReference>
<evidence type="ECO:0000256" key="15">
    <source>
        <dbReference type="SAM" id="MobiDB-lite"/>
    </source>
</evidence>
<dbReference type="EMBL" id="CP000148">
    <property type="protein sequence ID" value="ABB31262.1"/>
    <property type="molecule type" value="Genomic_DNA"/>
</dbReference>
<dbReference type="CDD" id="cd02776">
    <property type="entry name" value="MopB_CT_Nitrate-R-NarG-like"/>
    <property type="match status" value="1"/>
</dbReference>
<dbReference type="GO" id="GO:0046872">
    <property type="term" value="F:metal ion binding"/>
    <property type="evidence" value="ECO:0007669"/>
    <property type="project" value="UniProtKB-KW"/>
</dbReference>
<dbReference type="SUPFAM" id="SSF53706">
    <property type="entry name" value="Formate dehydrogenase/DMSO reductase, domains 1-3"/>
    <property type="match status" value="1"/>
</dbReference>
<gene>
    <name evidence="17" type="primary">narG-2</name>
    <name evidence="17" type="ordered locus">Gmet_1020</name>
</gene>
<dbReference type="GO" id="GO:0009325">
    <property type="term" value="C:nitrate reductase complex"/>
    <property type="evidence" value="ECO:0007669"/>
    <property type="project" value="InterPro"/>
</dbReference>
<dbReference type="SMART" id="SM00926">
    <property type="entry name" value="Molybdop_Fe4S4"/>
    <property type="match status" value="1"/>
</dbReference>
<dbReference type="AlphaFoldDB" id="Q39WW2"/>
<evidence type="ECO:0000256" key="13">
    <source>
        <dbReference type="ARBA" id="ARBA00023136"/>
    </source>
</evidence>
<dbReference type="STRING" id="269799.Gmet_1020"/>
<evidence type="ECO:0000313" key="18">
    <source>
        <dbReference type="Proteomes" id="UP000007073"/>
    </source>
</evidence>
<proteinExistence type="inferred from homology"/>
<dbReference type="SUPFAM" id="SSF50692">
    <property type="entry name" value="ADC-like"/>
    <property type="match status" value="1"/>
</dbReference>
<sequence>MRWIKELTDPKARRWEEFYRNRWQHDRVVRSTHGVNCTGGCSWLVYVKEGIVAWEMQATDYPRLEAGLPPYEPRGCQRGISFSWYLYSPLRIKHPTIRGSLLDLWRAAKEEHSDPLAAWGSIVEDSEKRRSYQQARGKGGFRRTSWDEALEITAASTLYTIKRYGPDRIVGFSPIPAMSMCSYAAGTRLLSLLGGVVLSFYDWYADLPPASPETWGEKTDVAESADWYNSKYIVVMGTNLSMTRTPDVHFVAEARTNGAKLVVLSPDFSQVSKYADWWLPVTAGHDGAFWMAVNHVILREFYVERHVPYFADYLARYSDAPFLVTLDRGDGERYVPGRLLRAESLPRYRREENGEWKFLVFDRLSGEPRMPGGSIGFRWQREAGRWNLEMKDGLDGAEIEPLLSLLDGRDDVLPVSITDYAGGTSVARGVPVRYLETATGRTPVTTVFDLLMANFGVGRGLSGDYPEDYNAAAPGTPAWQEEYTGVGRETLIRFAREWAGTAERTRGKCTIIVGSGANHWYHSNLTYRTGITALILCGCVGVNGGGLNHYTGQEKVAPEASWSLLAFAKDWTKGGRFQNTPSFHYVHSDQWRYDGGAADPRPDPKGGPAGRHPMDLQVDAVRMGWLPFYPQFDRNPLELVKEAEAAGAKGDEEIIRWVVEELEKKRLRFAVEEPDAPENWPRLWLIWRGNALLSSAKGHEYFLRHYLGTHDSSIADECAAEQVENAAWQDAAPRGKLDLVVDINFRMDTSALYSDIVLPTATWYEKDDLNTTDLHSFIHPLSAAVPPCWESRSDWEIFKALAEKISALARIHFPEPVRDIVAAPLLHDTPGEIAQSEVRGWHRGECEAVPGTTMPRLAVVERDFVHLLDRFVSLGEEVKREGIEERGLRWPVADLYDELLESAPVREWGGKRFPSLAEAVDAANAILHFAPETNGEVAWRAFRSLEEKTGLTLADLASDYRGTRYRFSDLVSQPRRILTSPCWSGVTNNGRPYAPYCLNVERLVPWRTLTGRQHFYLDHGWYRAFGEHLPTFKTRIDTEESGHLAKSRPVGKALMLNCLTPHGKWHMHTTYYDNHRMLTLSRGIEPFWLNDRDAEEIGVKDNEWVEVYNDNGVVVTRAVVSARIPRGVGIYYHAPERTISVPLSPLRGNRRAGGHNSLTRARLKPVLMAGGYGQLSYAFNAWGPPGSDRDTYVYVHKLEGALRY</sequence>
<evidence type="ECO:0000256" key="7">
    <source>
        <dbReference type="ARBA" id="ARBA00022485"/>
    </source>
</evidence>
<dbReference type="NCBIfam" id="TIGR01580">
    <property type="entry name" value="narG"/>
    <property type="match status" value="1"/>
</dbReference>
<dbReference type="PROSITE" id="PS51669">
    <property type="entry name" value="4FE4S_MOW_BIS_MGD"/>
    <property type="match status" value="1"/>
</dbReference>
<evidence type="ECO:0000256" key="11">
    <source>
        <dbReference type="ARBA" id="ARBA00023004"/>
    </source>
</evidence>
<comment type="cofactor">
    <cofactor evidence="2">
        <name>[4Fe-4S] cluster</name>
        <dbReference type="ChEBI" id="CHEBI:49883"/>
    </cofactor>
</comment>
<dbReference type="InterPro" id="IPR006657">
    <property type="entry name" value="MoPterin_dinucl-bd_dom"/>
</dbReference>
<comment type="cofactor">
    <cofactor evidence="1">
        <name>Mo-bis(molybdopterin guanine dinucleotide)</name>
        <dbReference type="ChEBI" id="CHEBI:60539"/>
    </cofactor>
</comment>
<dbReference type="GO" id="GO:0045333">
    <property type="term" value="P:cellular respiration"/>
    <property type="evidence" value="ECO:0007669"/>
    <property type="project" value="UniProtKB-ARBA"/>
</dbReference>
<keyword evidence="7" id="KW-0004">4Fe-4S</keyword>
<evidence type="ECO:0000256" key="14">
    <source>
        <dbReference type="ARBA" id="ARBA00048294"/>
    </source>
</evidence>
<evidence type="ECO:0000256" key="3">
    <source>
        <dbReference type="ARBA" id="ARBA00004202"/>
    </source>
</evidence>
<evidence type="ECO:0000313" key="17">
    <source>
        <dbReference type="EMBL" id="ABB31262.1"/>
    </source>
</evidence>
<dbReference type="InterPro" id="IPR027467">
    <property type="entry name" value="MopterinOxRdtase_cofactor_BS"/>
</dbReference>
<dbReference type="EC" id="1.7.5.1" evidence="5"/>
<evidence type="ECO:0000256" key="9">
    <source>
        <dbReference type="ARBA" id="ARBA00022723"/>
    </source>
</evidence>
<evidence type="ECO:0000256" key="1">
    <source>
        <dbReference type="ARBA" id="ARBA00001942"/>
    </source>
</evidence>
<comment type="subcellular location">
    <subcellularLocation>
        <location evidence="3">Cell membrane</location>
        <topology evidence="3">Peripheral membrane protein</topology>
    </subcellularLocation>
</comment>